<gene>
    <name evidence="4" type="ORF">GNF79_22050</name>
</gene>
<dbReference type="Proteomes" id="UP001291306">
    <property type="component" value="Unassembled WGS sequence"/>
</dbReference>
<evidence type="ECO:0000256" key="1">
    <source>
        <dbReference type="ARBA" id="ARBA00005854"/>
    </source>
</evidence>
<name>A0AAW9IBF8_CLOPF</name>
<dbReference type="InterPro" id="IPR006140">
    <property type="entry name" value="D-isomer_DH_NAD-bd"/>
</dbReference>
<dbReference type="Pfam" id="PF02826">
    <property type="entry name" value="2-Hacid_dh_C"/>
    <property type="match status" value="1"/>
</dbReference>
<dbReference type="GO" id="GO:0008720">
    <property type="term" value="F:D-lactate dehydrogenase (NAD+) activity"/>
    <property type="evidence" value="ECO:0007669"/>
    <property type="project" value="TreeGrafter"/>
</dbReference>
<evidence type="ECO:0000259" key="3">
    <source>
        <dbReference type="Pfam" id="PF02826"/>
    </source>
</evidence>
<dbReference type="PANTHER" id="PTHR43026:SF1">
    <property type="entry name" value="2-HYDROXYACID DEHYDROGENASE HOMOLOG 1-RELATED"/>
    <property type="match status" value="1"/>
</dbReference>
<keyword evidence="2" id="KW-0520">NAD</keyword>
<dbReference type="PANTHER" id="PTHR43026">
    <property type="entry name" value="2-HYDROXYACID DEHYDROGENASE HOMOLOG 1-RELATED"/>
    <property type="match status" value="1"/>
</dbReference>
<protein>
    <submittedName>
        <fullName evidence="4">Lactate dehydrogenase</fullName>
    </submittedName>
</protein>
<dbReference type="InterPro" id="IPR036291">
    <property type="entry name" value="NAD(P)-bd_dom_sf"/>
</dbReference>
<dbReference type="AlphaFoldDB" id="A0AAW9IBF8"/>
<comment type="caution">
    <text evidence="4">The sequence shown here is derived from an EMBL/GenBank/DDBJ whole genome shotgun (WGS) entry which is preliminary data.</text>
</comment>
<sequence length="121" mass="13491">SKEVVEFMELDEVLAQAEVISVHMPYIKGVNYHIINDEFISKMKEGAILVNTARGELQDIDAVIRGVESGKLGGFATDVLEGESEVFFKNLNGQELENSSYEKLVDLYPRVLITPHIGSYT</sequence>
<organism evidence="4 5">
    <name type="scientific">Clostridium perfringens</name>
    <dbReference type="NCBI Taxonomy" id="1502"/>
    <lineage>
        <taxon>Bacteria</taxon>
        <taxon>Bacillati</taxon>
        <taxon>Bacillota</taxon>
        <taxon>Clostridia</taxon>
        <taxon>Eubacteriales</taxon>
        <taxon>Clostridiaceae</taxon>
        <taxon>Clostridium</taxon>
    </lineage>
</organism>
<comment type="similarity">
    <text evidence="1">Belongs to the D-isomer specific 2-hydroxyacid dehydrogenase family.</text>
</comment>
<proteinExistence type="inferred from homology"/>
<dbReference type="GO" id="GO:0051287">
    <property type="term" value="F:NAD binding"/>
    <property type="evidence" value="ECO:0007669"/>
    <property type="project" value="InterPro"/>
</dbReference>
<dbReference type="InterPro" id="IPR058205">
    <property type="entry name" value="D-LDH-like"/>
</dbReference>
<dbReference type="SUPFAM" id="SSF51735">
    <property type="entry name" value="NAD(P)-binding Rossmann-fold domains"/>
    <property type="match status" value="1"/>
</dbReference>
<dbReference type="Gene3D" id="3.40.50.720">
    <property type="entry name" value="NAD(P)-binding Rossmann-like Domain"/>
    <property type="match status" value="1"/>
</dbReference>
<evidence type="ECO:0000313" key="5">
    <source>
        <dbReference type="Proteomes" id="UP001291306"/>
    </source>
</evidence>
<evidence type="ECO:0000256" key="2">
    <source>
        <dbReference type="ARBA" id="ARBA00023027"/>
    </source>
</evidence>
<dbReference type="EMBL" id="WNVC01001688">
    <property type="protein sequence ID" value="MDZ5001685.1"/>
    <property type="molecule type" value="Genomic_DNA"/>
</dbReference>
<feature type="domain" description="D-isomer specific 2-hydroxyacid dehydrogenase NAD-binding" evidence="3">
    <location>
        <begin position="3"/>
        <end position="118"/>
    </location>
</feature>
<feature type="non-terminal residue" evidence="4">
    <location>
        <position position="121"/>
    </location>
</feature>
<feature type="non-terminal residue" evidence="4">
    <location>
        <position position="1"/>
    </location>
</feature>
<evidence type="ECO:0000313" key="4">
    <source>
        <dbReference type="EMBL" id="MDZ5001685.1"/>
    </source>
</evidence>
<reference evidence="4" key="1">
    <citation type="submission" date="2019-11" db="EMBL/GenBank/DDBJ databases">
        <title>Characterization of Clostridium perfringens isolates from swine manure treated agricultural soils.</title>
        <authorList>
            <person name="Wushke S.T."/>
        </authorList>
    </citation>
    <scope>NUCLEOTIDE SEQUENCE</scope>
    <source>
        <strain evidence="4">X26</strain>
    </source>
</reference>
<accession>A0AAW9IBF8</accession>